<comment type="caution">
    <text evidence="1">The sequence shown here is derived from an EMBL/GenBank/DDBJ whole genome shotgun (WGS) entry which is preliminary data.</text>
</comment>
<protein>
    <recommendedName>
        <fullName evidence="2">Xylose isomerase-like TIM barrel domain-containing protein</fullName>
    </recommendedName>
</protein>
<evidence type="ECO:0000313" key="1">
    <source>
        <dbReference type="EMBL" id="GAI03659.1"/>
    </source>
</evidence>
<evidence type="ECO:0008006" key="2">
    <source>
        <dbReference type="Google" id="ProtNLM"/>
    </source>
</evidence>
<sequence length="46" mass="5036">MPIKGIGINADSYRIKGDPELLEADLAFFEKAGFKYVEIPIHGVDG</sequence>
<name>X1MBC4_9ZZZZ</name>
<feature type="non-terminal residue" evidence="1">
    <location>
        <position position="46"/>
    </location>
</feature>
<reference evidence="1" key="1">
    <citation type="journal article" date="2014" name="Front. Microbiol.">
        <title>High frequency of phylogenetically diverse reductive dehalogenase-homologous genes in deep subseafloor sedimentary metagenomes.</title>
        <authorList>
            <person name="Kawai M."/>
            <person name="Futagami T."/>
            <person name="Toyoda A."/>
            <person name="Takaki Y."/>
            <person name="Nishi S."/>
            <person name="Hori S."/>
            <person name="Arai W."/>
            <person name="Tsubouchi T."/>
            <person name="Morono Y."/>
            <person name="Uchiyama I."/>
            <person name="Ito T."/>
            <person name="Fujiyama A."/>
            <person name="Inagaki F."/>
            <person name="Takami H."/>
        </authorList>
    </citation>
    <scope>NUCLEOTIDE SEQUENCE</scope>
    <source>
        <strain evidence="1">Expedition CK06-06</strain>
    </source>
</reference>
<gene>
    <name evidence="1" type="ORF">S06H3_21154</name>
</gene>
<dbReference type="EMBL" id="BARV01011063">
    <property type="protein sequence ID" value="GAI03659.1"/>
    <property type="molecule type" value="Genomic_DNA"/>
</dbReference>
<proteinExistence type="predicted"/>
<dbReference type="AlphaFoldDB" id="X1MBC4"/>
<accession>X1MBC4</accession>
<organism evidence="1">
    <name type="scientific">marine sediment metagenome</name>
    <dbReference type="NCBI Taxonomy" id="412755"/>
    <lineage>
        <taxon>unclassified sequences</taxon>
        <taxon>metagenomes</taxon>
        <taxon>ecological metagenomes</taxon>
    </lineage>
</organism>